<evidence type="ECO:0000313" key="3">
    <source>
        <dbReference type="Proteomes" id="UP000034246"/>
    </source>
</evidence>
<feature type="transmembrane region" description="Helical" evidence="1">
    <location>
        <begin position="25"/>
        <end position="43"/>
    </location>
</feature>
<evidence type="ECO:0000256" key="1">
    <source>
        <dbReference type="SAM" id="Phobius"/>
    </source>
</evidence>
<keyword evidence="1" id="KW-0472">Membrane</keyword>
<evidence type="ECO:0000313" key="2">
    <source>
        <dbReference type="EMBL" id="KKR10148.1"/>
    </source>
</evidence>
<keyword evidence="1" id="KW-0812">Transmembrane</keyword>
<keyword evidence="1" id="KW-1133">Transmembrane helix</keyword>
<reference evidence="2 3" key="1">
    <citation type="journal article" date="2015" name="Nature">
        <title>rRNA introns, odd ribosomes, and small enigmatic genomes across a large radiation of phyla.</title>
        <authorList>
            <person name="Brown C.T."/>
            <person name="Hug L.A."/>
            <person name="Thomas B.C."/>
            <person name="Sharon I."/>
            <person name="Castelle C.J."/>
            <person name="Singh A."/>
            <person name="Wilkins M.J."/>
            <person name="Williams K.H."/>
            <person name="Banfield J.F."/>
        </authorList>
    </citation>
    <scope>NUCLEOTIDE SEQUENCE [LARGE SCALE GENOMIC DNA]</scope>
</reference>
<name>A0A0G0N439_9BACT</name>
<protein>
    <submittedName>
        <fullName evidence="2">Uncharacterized protein</fullName>
    </submittedName>
</protein>
<dbReference type="Proteomes" id="UP000034246">
    <property type="component" value="Unassembled WGS sequence"/>
</dbReference>
<sequence>MPFVNISNIPSDCGKLSQIIGENKFLATSVLFFLITLYLYFFLKGKRVFIVTLAVGLSFLLVHIYIMYLYVPFLGKFMLWKPIFCM</sequence>
<dbReference type="AlphaFoldDB" id="A0A0G0N439"/>
<feature type="transmembrane region" description="Helical" evidence="1">
    <location>
        <begin position="49"/>
        <end position="71"/>
    </location>
</feature>
<comment type="caution">
    <text evidence="2">The sequence shown here is derived from an EMBL/GenBank/DDBJ whole genome shotgun (WGS) entry which is preliminary data.</text>
</comment>
<dbReference type="EMBL" id="LBWP01000022">
    <property type="protein sequence ID" value="KKR10148.1"/>
    <property type="molecule type" value="Genomic_DNA"/>
</dbReference>
<organism evidence="2 3">
    <name type="scientific">Candidatus Woesebacteria bacterium GW2011_GWA1_39_21</name>
    <dbReference type="NCBI Taxonomy" id="1618550"/>
    <lineage>
        <taxon>Bacteria</taxon>
        <taxon>Candidatus Woeseibacteriota</taxon>
    </lineage>
</organism>
<accession>A0A0G0N439</accession>
<proteinExistence type="predicted"/>
<gene>
    <name evidence="2" type="ORF">UT39_C0022G0002</name>
</gene>